<organism evidence="3 4">
    <name type="scientific">Pararhodobacter aggregans</name>
    <dbReference type="NCBI Taxonomy" id="404875"/>
    <lineage>
        <taxon>Bacteria</taxon>
        <taxon>Pseudomonadati</taxon>
        <taxon>Pseudomonadota</taxon>
        <taxon>Alphaproteobacteria</taxon>
        <taxon>Rhodobacterales</taxon>
        <taxon>Paracoccaceae</taxon>
        <taxon>Pararhodobacter</taxon>
    </lineage>
</organism>
<reference evidence="3 4" key="1">
    <citation type="journal article" date="2011" name="Syst. Appl. Microbiol.">
        <title>Defluviimonas denitrificans gen. nov., sp. nov., and Pararhodobacter aggregans gen. nov., sp. nov., non-phototrophic Rhodobacteraceae from the biofilter of a marine aquaculture.</title>
        <authorList>
            <person name="Foesel B.U."/>
            <person name="Drake H.L."/>
            <person name="Schramm A."/>
        </authorList>
    </citation>
    <scope>NUCLEOTIDE SEQUENCE [LARGE SCALE GENOMIC DNA]</scope>
    <source>
        <strain evidence="3 4">D1-19</strain>
    </source>
</reference>
<evidence type="ECO:0000259" key="2">
    <source>
        <dbReference type="Pfam" id="PF13439"/>
    </source>
</evidence>
<keyword evidence="3" id="KW-0808">Transferase</keyword>
<dbReference type="SUPFAM" id="SSF53756">
    <property type="entry name" value="UDP-Glycosyltransferase/glycogen phosphorylase"/>
    <property type="match status" value="1"/>
</dbReference>
<dbReference type="InterPro" id="IPR028098">
    <property type="entry name" value="Glyco_trans_4-like_N"/>
</dbReference>
<name>A0A2T7ULI5_9RHOB</name>
<feature type="domain" description="Glycosyltransferase subfamily 4-like N-terminal" evidence="2">
    <location>
        <begin position="60"/>
        <end position="209"/>
    </location>
</feature>
<dbReference type="PANTHER" id="PTHR45947">
    <property type="entry name" value="SULFOQUINOVOSYL TRANSFERASE SQD2"/>
    <property type="match status" value="1"/>
</dbReference>
<dbReference type="Pfam" id="PF13692">
    <property type="entry name" value="Glyco_trans_1_4"/>
    <property type="match status" value="1"/>
</dbReference>
<accession>A0A2T7ULI5</accession>
<dbReference type="EMBL" id="QDDR01000014">
    <property type="protein sequence ID" value="PVE45491.1"/>
    <property type="molecule type" value="Genomic_DNA"/>
</dbReference>
<feature type="transmembrane region" description="Helical" evidence="1">
    <location>
        <begin position="59"/>
        <end position="76"/>
    </location>
</feature>
<evidence type="ECO:0000313" key="4">
    <source>
        <dbReference type="Proteomes" id="UP000244810"/>
    </source>
</evidence>
<dbReference type="RefSeq" id="WP_107754369.1">
    <property type="nucleotide sequence ID" value="NZ_QBKF01000013.1"/>
</dbReference>
<sequence length="406" mass="44945">MKIGYILNTYPSPSQSFIRREMRALERRGVAVQRFAMRPFEGDLPDPADRDEKKATEYVLARGLVALVWAVFVMGLQSPVRIYKALFLALQASRGSEAGLLKHLIYFLEAAYVARRLGELQIDRMHAHFGTNSATVAMLAAEISGKPFSFTVHGPEEFDKPAAIALPLKLQKAEFAVAISSFGRSQLCRLVDYRVWPRIKVVHCGIEPQHYDAARPMPVSRPMTMVNIGRFVEQKGQLILIEALAEVTRRGVDVKLVLVGDGPMRRPIERAIAQSGLGHRVEITGWLDEAGVRRQIDNAHALVLSSFAEGLPMVVMEAMVSARPVIATWIAGVPELVQDGRTGWMVPAGDAQSLAEAITQLATSPDDKLRRMGTTARARVMVRHNIDTEAAKLAAHFCQRPRTQPV</sequence>
<evidence type="ECO:0000313" key="3">
    <source>
        <dbReference type="EMBL" id="PVE45491.1"/>
    </source>
</evidence>
<dbReference type="InterPro" id="IPR050194">
    <property type="entry name" value="Glycosyltransferase_grp1"/>
</dbReference>
<gene>
    <name evidence="3" type="ORF">DDE23_20940</name>
</gene>
<dbReference type="GO" id="GO:0016757">
    <property type="term" value="F:glycosyltransferase activity"/>
    <property type="evidence" value="ECO:0007669"/>
    <property type="project" value="TreeGrafter"/>
</dbReference>
<comment type="caution">
    <text evidence="3">The sequence shown here is derived from an EMBL/GenBank/DDBJ whole genome shotgun (WGS) entry which is preliminary data.</text>
</comment>
<dbReference type="Pfam" id="PF13439">
    <property type="entry name" value="Glyco_transf_4"/>
    <property type="match status" value="1"/>
</dbReference>
<dbReference type="OrthoDB" id="9790710at2"/>
<keyword evidence="4" id="KW-1185">Reference proteome</keyword>
<protein>
    <submittedName>
        <fullName evidence="3">Colanic acid biosynthesis glycosyltransferase WcaL</fullName>
    </submittedName>
</protein>
<dbReference type="AlphaFoldDB" id="A0A2T7ULI5"/>
<keyword evidence="1" id="KW-1133">Transmembrane helix</keyword>
<dbReference type="Gene3D" id="3.40.50.2000">
    <property type="entry name" value="Glycogen Phosphorylase B"/>
    <property type="match status" value="2"/>
</dbReference>
<keyword evidence="1" id="KW-0472">Membrane</keyword>
<dbReference type="Proteomes" id="UP000244810">
    <property type="component" value="Unassembled WGS sequence"/>
</dbReference>
<dbReference type="PANTHER" id="PTHR45947:SF15">
    <property type="entry name" value="TEICHURONIC ACID BIOSYNTHESIS GLYCOSYLTRANSFERASE TUAC-RELATED"/>
    <property type="match status" value="1"/>
</dbReference>
<evidence type="ECO:0000256" key="1">
    <source>
        <dbReference type="SAM" id="Phobius"/>
    </source>
</evidence>
<keyword evidence="1" id="KW-0812">Transmembrane</keyword>
<proteinExistence type="predicted"/>